<accession>A0A2U3P634</accession>
<dbReference type="InterPro" id="IPR021660">
    <property type="entry name" value="DUF3253"/>
</dbReference>
<dbReference type="SUPFAM" id="SSF46785">
    <property type="entry name" value="Winged helix' DNA-binding domain"/>
    <property type="match status" value="1"/>
</dbReference>
<organism evidence="1 2">
    <name type="scientific">Mycobacterium numidiamassiliense</name>
    <dbReference type="NCBI Taxonomy" id="1841861"/>
    <lineage>
        <taxon>Bacteria</taxon>
        <taxon>Bacillati</taxon>
        <taxon>Actinomycetota</taxon>
        <taxon>Actinomycetes</taxon>
        <taxon>Mycobacteriales</taxon>
        <taxon>Mycobacteriaceae</taxon>
        <taxon>Mycobacterium</taxon>
    </lineage>
</organism>
<sequence length="123" mass="12993">VSQRLVSELVRALAAGGPGAEDAEIALGDGPLRQRLKASIRALAEHRGPGSSTCPSDTARAIGGENWRDLMPDVRELARELAKSGDVEITQGGKVLDPAGSWNGPIRIRTAAERLGRPASVYR</sequence>
<reference evidence="1 2" key="1">
    <citation type="submission" date="2017-01" db="EMBL/GenBank/DDBJ databases">
        <authorList>
            <consortium name="Urmite Genomes"/>
        </authorList>
    </citation>
    <scope>NUCLEOTIDE SEQUENCE [LARGE SCALE GENOMIC DNA]</scope>
    <source>
        <strain evidence="1 2">AB215</strain>
    </source>
</reference>
<gene>
    <name evidence="1" type="ORF">MNAB215_1327</name>
</gene>
<evidence type="ECO:0000313" key="2">
    <source>
        <dbReference type="Proteomes" id="UP000240424"/>
    </source>
</evidence>
<proteinExistence type="predicted"/>
<name>A0A2U3P634_9MYCO</name>
<feature type="non-terminal residue" evidence="1">
    <location>
        <position position="1"/>
    </location>
</feature>
<protein>
    <recommendedName>
        <fullName evidence="3">DUF3253 domain-containing protein</fullName>
    </recommendedName>
</protein>
<keyword evidence="2" id="KW-1185">Reference proteome</keyword>
<dbReference type="InterPro" id="IPR036388">
    <property type="entry name" value="WH-like_DNA-bd_sf"/>
</dbReference>
<dbReference type="EMBL" id="FUEZ01000003">
    <property type="protein sequence ID" value="SPM39145.1"/>
    <property type="molecule type" value="Genomic_DNA"/>
</dbReference>
<dbReference type="STRING" id="1841861.GCA_900157365_05530"/>
<evidence type="ECO:0008006" key="3">
    <source>
        <dbReference type="Google" id="ProtNLM"/>
    </source>
</evidence>
<dbReference type="Proteomes" id="UP000240424">
    <property type="component" value="Unassembled WGS sequence"/>
</dbReference>
<dbReference type="Pfam" id="PF11625">
    <property type="entry name" value="DUF3253"/>
    <property type="match status" value="1"/>
</dbReference>
<evidence type="ECO:0000313" key="1">
    <source>
        <dbReference type="EMBL" id="SPM39145.1"/>
    </source>
</evidence>
<dbReference type="AlphaFoldDB" id="A0A2U3P634"/>
<dbReference type="Gene3D" id="1.10.10.10">
    <property type="entry name" value="Winged helix-like DNA-binding domain superfamily/Winged helix DNA-binding domain"/>
    <property type="match status" value="1"/>
</dbReference>
<dbReference type="InterPro" id="IPR036390">
    <property type="entry name" value="WH_DNA-bd_sf"/>
</dbReference>